<sequence>MSGLYVDSVNKEFGLNQILTDVFISCKIGEVIGLLGRNGAGKSTLLQIIFGALKAGHKYVKVNDKLIHTLFDSRDLIRYLPQDSFLPIHVSVKTIIAIYCTSIQAAQLHELAFIKPFLFKKSNELSGGEKRLIEIFILLYGKAKFVLLDEPFNGLAPLHIELVKEGIKAAAVNKGFIITDHDY</sequence>
<dbReference type="InterPro" id="IPR003439">
    <property type="entry name" value="ABC_transporter-like_ATP-bd"/>
</dbReference>
<dbReference type="GO" id="GO:0016887">
    <property type="term" value="F:ATP hydrolysis activity"/>
    <property type="evidence" value="ECO:0007669"/>
    <property type="project" value="InterPro"/>
</dbReference>
<feature type="domain" description="ABC transporter" evidence="3">
    <location>
        <begin position="20"/>
        <end position="153"/>
    </location>
</feature>
<keyword evidence="1" id="KW-0547">Nucleotide-binding</keyword>
<dbReference type="Pfam" id="PF00005">
    <property type="entry name" value="ABC_tran"/>
    <property type="match status" value="1"/>
</dbReference>
<protein>
    <submittedName>
        <fullName evidence="4">ABC-type lipopolysaccharide export system, ATPase component</fullName>
    </submittedName>
</protein>
<evidence type="ECO:0000259" key="3">
    <source>
        <dbReference type="Pfam" id="PF00005"/>
    </source>
</evidence>
<evidence type="ECO:0000313" key="4">
    <source>
        <dbReference type="EMBL" id="SFH02227.1"/>
    </source>
</evidence>
<evidence type="ECO:0000256" key="1">
    <source>
        <dbReference type="ARBA" id="ARBA00022741"/>
    </source>
</evidence>
<dbReference type="InterPro" id="IPR027417">
    <property type="entry name" value="P-loop_NTPase"/>
</dbReference>
<dbReference type="STRING" id="414048.SAMN04489864_104146"/>
<name>A0A1I2WNH2_9SPHI</name>
<dbReference type="OrthoDB" id="9785229at2"/>
<keyword evidence="2" id="KW-0067">ATP-binding</keyword>
<reference evidence="4 5" key="1">
    <citation type="submission" date="2016-10" db="EMBL/GenBank/DDBJ databases">
        <authorList>
            <person name="de Groot N.N."/>
        </authorList>
    </citation>
    <scope>NUCLEOTIDE SEQUENCE [LARGE SCALE GENOMIC DNA]</scope>
    <source>
        <strain evidence="4 5">DSM 18684</strain>
    </source>
</reference>
<gene>
    <name evidence="4" type="ORF">SAMN04489864_104146</name>
</gene>
<dbReference type="PANTHER" id="PTHR43158:SF2">
    <property type="entry name" value="SKFA PEPTIDE EXPORT ATP-BINDING PROTEIN SKFE"/>
    <property type="match status" value="1"/>
</dbReference>
<dbReference type="Gene3D" id="3.40.50.300">
    <property type="entry name" value="P-loop containing nucleotide triphosphate hydrolases"/>
    <property type="match status" value="1"/>
</dbReference>
<dbReference type="PANTHER" id="PTHR43158">
    <property type="entry name" value="SKFA PEPTIDE EXPORT ATP-BINDING PROTEIN SKFE"/>
    <property type="match status" value="1"/>
</dbReference>
<evidence type="ECO:0000256" key="2">
    <source>
        <dbReference type="ARBA" id="ARBA00022840"/>
    </source>
</evidence>
<dbReference type="AlphaFoldDB" id="A0A1I2WNH2"/>
<dbReference type="GO" id="GO:0005524">
    <property type="term" value="F:ATP binding"/>
    <property type="evidence" value="ECO:0007669"/>
    <property type="project" value="UniProtKB-KW"/>
</dbReference>
<dbReference type="EMBL" id="FOPP01000004">
    <property type="protein sequence ID" value="SFH02227.1"/>
    <property type="molecule type" value="Genomic_DNA"/>
</dbReference>
<dbReference type="RefSeq" id="WP_090993101.1">
    <property type="nucleotide sequence ID" value="NZ_FOPP01000004.1"/>
</dbReference>
<evidence type="ECO:0000313" key="5">
    <source>
        <dbReference type="Proteomes" id="UP000199666"/>
    </source>
</evidence>
<accession>A0A1I2WNH2</accession>
<proteinExistence type="predicted"/>
<dbReference type="SUPFAM" id="SSF52540">
    <property type="entry name" value="P-loop containing nucleoside triphosphate hydrolases"/>
    <property type="match status" value="1"/>
</dbReference>
<dbReference type="Proteomes" id="UP000199666">
    <property type="component" value="Unassembled WGS sequence"/>
</dbReference>
<keyword evidence="5" id="KW-1185">Reference proteome</keyword>
<organism evidence="4 5">
    <name type="scientific">Pedobacter insulae</name>
    <dbReference type="NCBI Taxonomy" id="414048"/>
    <lineage>
        <taxon>Bacteria</taxon>
        <taxon>Pseudomonadati</taxon>
        <taxon>Bacteroidota</taxon>
        <taxon>Sphingobacteriia</taxon>
        <taxon>Sphingobacteriales</taxon>
        <taxon>Sphingobacteriaceae</taxon>
        <taxon>Pedobacter</taxon>
    </lineage>
</organism>